<dbReference type="Proteomes" id="UP000277204">
    <property type="component" value="Unassembled WGS sequence"/>
</dbReference>
<gene>
    <name evidence="1" type="ORF">SMRZ_LOCUS12909</name>
</gene>
<organism evidence="1 2">
    <name type="scientific">Schistosoma margrebowiei</name>
    <dbReference type="NCBI Taxonomy" id="48269"/>
    <lineage>
        <taxon>Eukaryota</taxon>
        <taxon>Metazoa</taxon>
        <taxon>Spiralia</taxon>
        <taxon>Lophotrochozoa</taxon>
        <taxon>Platyhelminthes</taxon>
        <taxon>Trematoda</taxon>
        <taxon>Digenea</taxon>
        <taxon>Strigeidida</taxon>
        <taxon>Schistosomatoidea</taxon>
        <taxon>Schistosomatidae</taxon>
        <taxon>Schistosoma</taxon>
    </lineage>
</organism>
<accession>A0A183MA34</accession>
<sequence length="79" mass="8734">MTDCCQWKSRTIAGALVFIPSTIHHPVFQLKSITSLISISSSFSPIGLTSVSATFTKEEEQTLNFCKENLIENQLKSAQ</sequence>
<evidence type="ECO:0000313" key="2">
    <source>
        <dbReference type="Proteomes" id="UP000277204"/>
    </source>
</evidence>
<proteinExistence type="predicted"/>
<name>A0A183MA34_9TREM</name>
<protein>
    <submittedName>
        <fullName evidence="1">Uncharacterized protein</fullName>
    </submittedName>
</protein>
<reference evidence="1 2" key="1">
    <citation type="submission" date="2018-11" db="EMBL/GenBank/DDBJ databases">
        <authorList>
            <consortium name="Pathogen Informatics"/>
        </authorList>
    </citation>
    <scope>NUCLEOTIDE SEQUENCE [LARGE SCALE GENOMIC DNA]</scope>
    <source>
        <strain evidence="1 2">Zambia</strain>
    </source>
</reference>
<evidence type="ECO:0000313" key="1">
    <source>
        <dbReference type="EMBL" id="VDP02858.1"/>
    </source>
</evidence>
<keyword evidence="2" id="KW-1185">Reference proteome</keyword>
<dbReference type="EMBL" id="UZAI01008723">
    <property type="protein sequence ID" value="VDP02858.1"/>
    <property type="molecule type" value="Genomic_DNA"/>
</dbReference>
<dbReference type="AlphaFoldDB" id="A0A183MA34"/>